<dbReference type="Pfam" id="PF07332">
    <property type="entry name" value="Phage_holin_3_6"/>
    <property type="match status" value="1"/>
</dbReference>
<reference evidence="2 3" key="1">
    <citation type="submission" date="2023-08" db="EMBL/GenBank/DDBJ databases">
        <authorList>
            <person name="Park J.-S."/>
        </authorList>
    </citation>
    <scope>NUCLEOTIDE SEQUENCE [LARGE SCALE GENOMIC DNA]</scope>
    <source>
        <strain evidence="2 3">2205BS29-5</strain>
    </source>
</reference>
<keyword evidence="3" id="KW-1185">Reference proteome</keyword>
<feature type="transmembrane region" description="Helical" evidence="1">
    <location>
        <begin position="23"/>
        <end position="44"/>
    </location>
</feature>
<organism evidence="2 3">
    <name type="scientific">Paracoccus spongiarum</name>
    <dbReference type="NCBI Taxonomy" id="3064387"/>
    <lineage>
        <taxon>Bacteria</taxon>
        <taxon>Pseudomonadati</taxon>
        <taxon>Pseudomonadota</taxon>
        <taxon>Alphaproteobacteria</taxon>
        <taxon>Rhodobacterales</taxon>
        <taxon>Paracoccaceae</taxon>
        <taxon>Paracoccus</taxon>
    </lineage>
</organism>
<keyword evidence="1" id="KW-0472">Membrane</keyword>
<dbReference type="RefSeq" id="WP_305963916.1">
    <property type="nucleotide sequence ID" value="NZ_JAVAMQ010000012.1"/>
</dbReference>
<protein>
    <submittedName>
        <fullName evidence="2">Phage holin family protein</fullName>
    </submittedName>
</protein>
<dbReference type="EMBL" id="JAVAMQ010000012">
    <property type="protein sequence ID" value="MDP5308068.1"/>
    <property type="molecule type" value="Genomic_DNA"/>
</dbReference>
<keyword evidence="1" id="KW-0812">Transmembrane</keyword>
<keyword evidence="1" id="KW-1133">Transmembrane helix</keyword>
<comment type="caution">
    <text evidence="2">The sequence shown here is derived from an EMBL/GenBank/DDBJ whole genome shotgun (WGS) entry which is preliminary data.</text>
</comment>
<gene>
    <name evidence="2" type="ORF">Q5Y72_13315</name>
</gene>
<evidence type="ECO:0000256" key="1">
    <source>
        <dbReference type="SAM" id="Phobius"/>
    </source>
</evidence>
<sequence>MFDYAQKLQLAVSDAGRRLGMKAAAGVVVAVALGFLIAALWSWLAVEMALGSAMASLIVGGGLLLCAAILMAMAGRKRHAMPTTDELKREVEARVSLAADAAADRARAEAARLADMAQNRVHALMDDAGYRANKLAEDAERRVTGLVRDTAQTVGLTSGNLQAAREGVARVRQGATRASSSNAGSMAKLIGAFAVGVTIAARLQEGRRSADRDFDPDDVM</sequence>
<proteinExistence type="predicted"/>
<evidence type="ECO:0000313" key="3">
    <source>
        <dbReference type="Proteomes" id="UP001224997"/>
    </source>
</evidence>
<dbReference type="Proteomes" id="UP001224997">
    <property type="component" value="Unassembled WGS sequence"/>
</dbReference>
<dbReference type="InterPro" id="IPR009937">
    <property type="entry name" value="Phage_holin_3_6"/>
</dbReference>
<accession>A0ABT9JE13</accession>
<feature type="transmembrane region" description="Helical" evidence="1">
    <location>
        <begin position="50"/>
        <end position="72"/>
    </location>
</feature>
<evidence type="ECO:0000313" key="2">
    <source>
        <dbReference type="EMBL" id="MDP5308068.1"/>
    </source>
</evidence>
<name>A0ABT9JE13_9RHOB</name>